<reference evidence="1" key="1">
    <citation type="submission" date="2021-06" db="EMBL/GenBank/DDBJ databases">
        <title>A collection of bacterial strains from the Burkholderia cepacia Research Laboratory and Repository.</title>
        <authorList>
            <person name="Lipuma J."/>
            <person name="Spilker T."/>
        </authorList>
    </citation>
    <scope>NUCLEOTIDE SEQUENCE</scope>
    <source>
        <strain evidence="1">AU37435</strain>
    </source>
</reference>
<dbReference type="AlphaFoldDB" id="A0AAP2HS27"/>
<sequence>MIRKIFEIVGAIYIILAVLGSIDVIDFHNCISNAGKCRVSVAKEAK</sequence>
<dbReference type="EMBL" id="JAHPMX010000047">
    <property type="protein sequence ID" value="MBU9360822.1"/>
    <property type="molecule type" value="Genomic_DNA"/>
</dbReference>
<dbReference type="RefSeq" id="WP_170933532.1">
    <property type="nucleotide sequence ID" value="NZ_CADFDG010000003.1"/>
</dbReference>
<name>A0AAP2HS27_9BURK</name>
<accession>A0AAP2HS27</accession>
<organism evidence="1 2">
    <name type="scientific">Burkholderia multivorans</name>
    <dbReference type="NCBI Taxonomy" id="87883"/>
    <lineage>
        <taxon>Bacteria</taxon>
        <taxon>Pseudomonadati</taxon>
        <taxon>Pseudomonadota</taxon>
        <taxon>Betaproteobacteria</taxon>
        <taxon>Burkholderiales</taxon>
        <taxon>Burkholderiaceae</taxon>
        <taxon>Burkholderia</taxon>
        <taxon>Burkholderia cepacia complex</taxon>
    </lineage>
</organism>
<evidence type="ECO:0000313" key="2">
    <source>
        <dbReference type="Proteomes" id="UP001196915"/>
    </source>
</evidence>
<evidence type="ECO:0000313" key="1">
    <source>
        <dbReference type="EMBL" id="MBU9360822.1"/>
    </source>
</evidence>
<comment type="caution">
    <text evidence="1">The sequence shown here is derived from an EMBL/GenBank/DDBJ whole genome shotgun (WGS) entry which is preliminary data.</text>
</comment>
<dbReference type="Proteomes" id="UP001196915">
    <property type="component" value="Unassembled WGS sequence"/>
</dbReference>
<proteinExistence type="predicted"/>
<protein>
    <submittedName>
        <fullName evidence="1">Uncharacterized protein</fullName>
    </submittedName>
</protein>
<gene>
    <name evidence="1" type="ORF">KTE52_31355</name>
</gene>